<dbReference type="Gene3D" id="3.30.428.10">
    <property type="entry name" value="HIT-like"/>
    <property type="match status" value="1"/>
</dbReference>
<dbReference type="GO" id="GO:0003824">
    <property type="term" value="F:catalytic activity"/>
    <property type="evidence" value="ECO:0007669"/>
    <property type="project" value="InterPro"/>
</dbReference>
<keyword evidence="6" id="KW-1185">Reference proteome</keyword>
<proteinExistence type="predicted"/>
<evidence type="ECO:0000259" key="4">
    <source>
        <dbReference type="PROSITE" id="PS51084"/>
    </source>
</evidence>
<dbReference type="InterPro" id="IPR011146">
    <property type="entry name" value="HIT-like"/>
</dbReference>
<feature type="domain" description="HIT" evidence="4">
    <location>
        <begin position="5"/>
        <end position="114"/>
    </location>
</feature>
<dbReference type="Proteomes" id="UP000636949">
    <property type="component" value="Unassembled WGS sequence"/>
</dbReference>
<gene>
    <name evidence="5" type="primary">hitA</name>
    <name evidence="5" type="ORF">GCM10010995_17900</name>
</gene>
<organism evidence="5 6">
    <name type="scientific">Cysteiniphilum litorale</name>
    <dbReference type="NCBI Taxonomy" id="2056700"/>
    <lineage>
        <taxon>Bacteria</taxon>
        <taxon>Pseudomonadati</taxon>
        <taxon>Pseudomonadota</taxon>
        <taxon>Gammaproteobacteria</taxon>
        <taxon>Thiotrichales</taxon>
        <taxon>Fastidiosibacteraceae</taxon>
        <taxon>Cysteiniphilum</taxon>
    </lineage>
</organism>
<evidence type="ECO:0000313" key="5">
    <source>
        <dbReference type="EMBL" id="GGG00905.1"/>
    </source>
</evidence>
<name>A0A8J2Z581_9GAMM</name>
<dbReference type="InterPro" id="IPR001310">
    <property type="entry name" value="Histidine_triad_HIT"/>
</dbReference>
<feature type="active site" description="Tele-AMP-histidine intermediate" evidence="1">
    <location>
        <position position="99"/>
    </location>
</feature>
<dbReference type="CDD" id="cd01276">
    <property type="entry name" value="PKCI_related"/>
    <property type="match status" value="1"/>
</dbReference>
<dbReference type="PROSITE" id="PS51084">
    <property type="entry name" value="HIT_2"/>
    <property type="match status" value="1"/>
</dbReference>
<dbReference type="PANTHER" id="PTHR23089">
    <property type="entry name" value="HISTIDINE TRIAD HIT PROTEIN"/>
    <property type="match status" value="1"/>
</dbReference>
<dbReference type="PRINTS" id="PR00332">
    <property type="entry name" value="HISTRIAD"/>
</dbReference>
<evidence type="ECO:0000256" key="3">
    <source>
        <dbReference type="PROSITE-ProRule" id="PRU00464"/>
    </source>
</evidence>
<comment type="caution">
    <text evidence="5">The sequence shown here is derived from an EMBL/GenBank/DDBJ whole genome shotgun (WGS) entry which is preliminary data.</text>
</comment>
<sequence length="116" mass="12755">MSDCIFCKIINGEIKSNKVYEDADILAFHDAFPVAEAHVLVVPKKHIDSLNHLEDEDIPLVGKINLAIPKIAQTLGLKAGFKTLVNTGKAGGQTVYHLHYHILGGRFTKKDALLHT</sequence>
<dbReference type="EMBL" id="BMJS01000020">
    <property type="protein sequence ID" value="GGG00905.1"/>
    <property type="molecule type" value="Genomic_DNA"/>
</dbReference>
<evidence type="ECO:0000256" key="2">
    <source>
        <dbReference type="PIRSR" id="PIRSR601310-3"/>
    </source>
</evidence>
<dbReference type="AlphaFoldDB" id="A0A8J2Z581"/>
<accession>A0A8J2Z581</accession>
<dbReference type="RefSeq" id="WP_117003059.1">
    <property type="nucleotide sequence ID" value="NZ_BMJS01000020.1"/>
</dbReference>
<evidence type="ECO:0000313" key="6">
    <source>
        <dbReference type="Proteomes" id="UP000636949"/>
    </source>
</evidence>
<dbReference type="OrthoDB" id="9784774at2"/>
<protein>
    <submittedName>
        <fullName evidence="5">Histidine triad nucleotide-binding protein</fullName>
    </submittedName>
</protein>
<dbReference type="Pfam" id="PF11969">
    <property type="entry name" value="DcpS_C"/>
    <property type="match status" value="1"/>
</dbReference>
<dbReference type="InterPro" id="IPR036265">
    <property type="entry name" value="HIT-like_sf"/>
</dbReference>
<reference evidence="5" key="2">
    <citation type="submission" date="2020-09" db="EMBL/GenBank/DDBJ databases">
        <authorList>
            <person name="Sun Q."/>
            <person name="Zhou Y."/>
        </authorList>
    </citation>
    <scope>NUCLEOTIDE SEQUENCE</scope>
    <source>
        <strain evidence="5">CGMCC 1.15758</strain>
    </source>
</reference>
<feature type="short sequence motif" description="Histidine triad motif" evidence="2 3">
    <location>
        <begin position="97"/>
        <end position="101"/>
    </location>
</feature>
<reference evidence="5" key="1">
    <citation type="journal article" date="2014" name="Int. J. Syst. Evol. Microbiol.">
        <title>Complete genome sequence of Corynebacterium casei LMG S-19264T (=DSM 44701T), isolated from a smear-ripened cheese.</title>
        <authorList>
            <consortium name="US DOE Joint Genome Institute (JGI-PGF)"/>
            <person name="Walter F."/>
            <person name="Albersmeier A."/>
            <person name="Kalinowski J."/>
            <person name="Ruckert C."/>
        </authorList>
    </citation>
    <scope>NUCLEOTIDE SEQUENCE</scope>
    <source>
        <strain evidence="5">CGMCC 1.15758</strain>
    </source>
</reference>
<dbReference type="SUPFAM" id="SSF54197">
    <property type="entry name" value="HIT-like"/>
    <property type="match status" value="1"/>
</dbReference>
<evidence type="ECO:0000256" key="1">
    <source>
        <dbReference type="PIRSR" id="PIRSR601310-1"/>
    </source>
</evidence>